<feature type="transmembrane region" description="Helical" evidence="6">
    <location>
        <begin position="141"/>
        <end position="159"/>
    </location>
</feature>
<evidence type="ECO:0000259" key="7">
    <source>
        <dbReference type="Pfam" id="PF06271"/>
    </source>
</evidence>
<reference evidence="8 9" key="1">
    <citation type="submission" date="2023-08" db="EMBL/GenBank/DDBJ databases">
        <authorList>
            <person name="Folkvardsen B D."/>
            <person name="Norman A."/>
        </authorList>
    </citation>
    <scope>NUCLEOTIDE SEQUENCE [LARGE SCALE GENOMIC DNA]</scope>
    <source>
        <strain evidence="8 9">Mu0053</strain>
    </source>
</reference>
<proteinExistence type="predicted"/>
<evidence type="ECO:0000256" key="3">
    <source>
        <dbReference type="ARBA" id="ARBA00022692"/>
    </source>
</evidence>
<evidence type="ECO:0000256" key="4">
    <source>
        <dbReference type="ARBA" id="ARBA00022989"/>
    </source>
</evidence>
<accession>A0ABM9LEJ4</accession>
<dbReference type="EMBL" id="OY726397">
    <property type="protein sequence ID" value="CAJ1497797.1"/>
    <property type="molecule type" value="Genomic_DNA"/>
</dbReference>
<keyword evidence="3 6" id="KW-0812">Transmembrane</keyword>
<dbReference type="Proteomes" id="UP001190465">
    <property type="component" value="Chromosome"/>
</dbReference>
<evidence type="ECO:0000256" key="1">
    <source>
        <dbReference type="ARBA" id="ARBA00004651"/>
    </source>
</evidence>
<sequence length="185" mass="20026">MIGPPAALPGDSPIGGDAHLLPRAAFTPWRTRVAGAIIDVAPMLLLTALGVAFAVATKDRACVPSRTGYGVGMSCRTNWTVAGVIVFTLLDLAALAFVIWNYGYRQGTTGSSIGKSVLKFRVVDEKTWQPIGFSMSIVRQLAHVLDTLICYLGYLFPLWDAKRQTFADKLMSTVCVPLSDVAHRR</sequence>
<feature type="domain" description="RDD" evidence="7">
    <location>
        <begin position="28"/>
        <end position="171"/>
    </location>
</feature>
<feature type="transmembrane region" description="Helical" evidence="6">
    <location>
        <begin position="77"/>
        <end position="100"/>
    </location>
</feature>
<dbReference type="InterPro" id="IPR051791">
    <property type="entry name" value="Pra-immunoreactive"/>
</dbReference>
<evidence type="ECO:0000313" key="8">
    <source>
        <dbReference type="EMBL" id="CAJ1497797.1"/>
    </source>
</evidence>
<gene>
    <name evidence="8" type="ORF">MU0053_000998</name>
</gene>
<keyword evidence="9" id="KW-1185">Reference proteome</keyword>
<protein>
    <submittedName>
        <fullName evidence="8">RDD family protein</fullName>
    </submittedName>
</protein>
<dbReference type="PANTHER" id="PTHR36115:SF6">
    <property type="entry name" value="PROLINE-RICH ANTIGEN HOMOLOG"/>
    <property type="match status" value="1"/>
</dbReference>
<comment type="subcellular location">
    <subcellularLocation>
        <location evidence="1">Cell membrane</location>
        <topology evidence="1">Multi-pass membrane protein</topology>
    </subcellularLocation>
</comment>
<dbReference type="PANTHER" id="PTHR36115">
    <property type="entry name" value="PROLINE-RICH ANTIGEN HOMOLOG-RELATED"/>
    <property type="match status" value="1"/>
</dbReference>
<evidence type="ECO:0000313" key="9">
    <source>
        <dbReference type="Proteomes" id="UP001190465"/>
    </source>
</evidence>
<evidence type="ECO:0000256" key="5">
    <source>
        <dbReference type="ARBA" id="ARBA00023136"/>
    </source>
</evidence>
<keyword evidence="2" id="KW-1003">Cell membrane</keyword>
<evidence type="ECO:0000256" key="6">
    <source>
        <dbReference type="SAM" id="Phobius"/>
    </source>
</evidence>
<feature type="transmembrane region" description="Helical" evidence="6">
    <location>
        <begin position="33"/>
        <end position="56"/>
    </location>
</feature>
<dbReference type="Pfam" id="PF06271">
    <property type="entry name" value="RDD"/>
    <property type="match status" value="1"/>
</dbReference>
<dbReference type="RefSeq" id="WP_308481278.1">
    <property type="nucleotide sequence ID" value="NZ_OY726397.1"/>
</dbReference>
<evidence type="ECO:0000256" key="2">
    <source>
        <dbReference type="ARBA" id="ARBA00022475"/>
    </source>
</evidence>
<organism evidence="8 9">
    <name type="scientific">[Mycobacterium] burgundiense</name>
    <dbReference type="NCBI Taxonomy" id="3064286"/>
    <lineage>
        <taxon>Bacteria</taxon>
        <taxon>Bacillati</taxon>
        <taxon>Actinomycetota</taxon>
        <taxon>Actinomycetes</taxon>
        <taxon>Mycobacteriales</taxon>
        <taxon>Mycobacteriaceae</taxon>
        <taxon>Mycolicibacterium</taxon>
    </lineage>
</organism>
<dbReference type="InterPro" id="IPR010432">
    <property type="entry name" value="RDD"/>
</dbReference>
<keyword evidence="4 6" id="KW-1133">Transmembrane helix</keyword>
<keyword evidence="5 6" id="KW-0472">Membrane</keyword>
<name>A0ABM9LEJ4_9MYCO</name>